<dbReference type="CDD" id="cd11338">
    <property type="entry name" value="AmyAc_CMD"/>
    <property type="match status" value="1"/>
</dbReference>
<dbReference type="SMART" id="SM00642">
    <property type="entry name" value="Aamy"/>
    <property type="match status" value="1"/>
</dbReference>
<evidence type="ECO:0000256" key="1">
    <source>
        <dbReference type="ARBA" id="ARBA00022801"/>
    </source>
</evidence>
<dbReference type="SUPFAM" id="SSF81296">
    <property type="entry name" value="E set domains"/>
    <property type="match status" value="1"/>
</dbReference>
<evidence type="ECO:0000313" key="4">
    <source>
        <dbReference type="EMBL" id="MEY8443278.1"/>
    </source>
</evidence>
<evidence type="ECO:0000259" key="3">
    <source>
        <dbReference type="SMART" id="SM00642"/>
    </source>
</evidence>
<accession>A0ABV4D141</accession>
<evidence type="ECO:0000256" key="2">
    <source>
        <dbReference type="ARBA" id="ARBA00023295"/>
    </source>
</evidence>
<keyword evidence="2" id="KW-0326">Glycosidase</keyword>
<dbReference type="Gene3D" id="2.60.40.10">
    <property type="entry name" value="Immunoglobulins"/>
    <property type="match status" value="1"/>
</dbReference>
<dbReference type="Pfam" id="PF02903">
    <property type="entry name" value="Alpha-amylase_N"/>
    <property type="match status" value="1"/>
</dbReference>
<keyword evidence="5" id="KW-1185">Reference proteome</keyword>
<dbReference type="InterPro" id="IPR045857">
    <property type="entry name" value="O16G_dom_2"/>
</dbReference>
<dbReference type="Gene3D" id="3.90.400.10">
    <property type="entry name" value="Oligo-1,6-glucosidase, Domain 2"/>
    <property type="match status" value="1"/>
</dbReference>
<evidence type="ECO:0000313" key="5">
    <source>
        <dbReference type="Proteomes" id="UP001565283"/>
    </source>
</evidence>
<dbReference type="EMBL" id="JBCLSH010000007">
    <property type="protein sequence ID" value="MEY8443278.1"/>
    <property type="molecule type" value="Genomic_DNA"/>
</dbReference>
<sequence>MNKAAVYHRPESEFAYLYTEETIHVRLRVARDDVKSVVLIYGDPYMFSEREGQTAKAWDYQEAEMRYALSTEESDFYMTEVGVPHKRMDYVFLITGHDGEKIVYTDSGILPYEDKLLTGKYAAFRMPFFHEVDRFKAPDWVKNTVWYQIFPERFANGNPAINPEGVKEWDPTESPERQDFYGGDLQGVIDHLDHLTDLGVNGIYFTPVFQAHSNHKYDTEDYLKIDKHFGDLDVFKKLVKAAHQRGIKVMLDAVFNHIGDTSPQWQDVLKNQKNSKYAEWFHINEWPASYVATDDFEVAESATYDTFAFTPHMPKLNTANKEVQDYLLNIAEYWIKECDIDAWRLDVADEVDHAFWKKFRTTCDAAKKDFYILGEVWHSAQPWLVGDEFSAVMNYAYTNAIIDTFVKKELNLEQMVSTINAQLMLYRKQTNQVMFNILDSHDTPRLLTQAKGNKDLVKQVQAFMYMQPGVPCIYYGDEYGLDGGADPDCRKCMPWAEEHQDLEMFAFFKELVAFRREYADILSQSDVEWQVIDDANGLVKLVRGEIGAVFNTGEQPVEFTGNEVLLAHLTEENQVQKDGFVIYKK</sequence>
<dbReference type="PANTHER" id="PTHR10357">
    <property type="entry name" value="ALPHA-AMYLASE FAMILY MEMBER"/>
    <property type="match status" value="1"/>
</dbReference>
<name>A0ABV4D141_9LACT</name>
<dbReference type="InterPro" id="IPR014756">
    <property type="entry name" value="Ig_E-set"/>
</dbReference>
<comment type="caution">
    <text evidence="4">The sequence shown here is derived from an EMBL/GenBank/DDBJ whole genome shotgun (WGS) entry which is preliminary data.</text>
</comment>
<dbReference type="CDD" id="cd02857">
    <property type="entry name" value="E_set_CDase_PDE_N"/>
    <property type="match status" value="1"/>
</dbReference>
<dbReference type="RefSeq" id="WP_369948003.1">
    <property type="nucleotide sequence ID" value="NZ_JBCLSH010000007.1"/>
</dbReference>
<reference evidence="4 5" key="1">
    <citation type="submission" date="2024-03" db="EMBL/GenBank/DDBJ databases">
        <title>Mouse gut bacterial collection (mGBC) of GemPharmatech.</title>
        <authorList>
            <person name="He Y."/>
            <person name="Dong L."/>
            <person name="Wu D."/>
            <person name="Gao X."/>
            <person name="Lin Z."/>
        </authorList>
    </citation>
    <scope>NUCLEOTIDE SEQUENCE [LARGE SCALE GENOMIC DNA]</scope>
    <source>
        <strain evidence="4 5">61-15</strain>
    </source>
</reference>
<dbReference type="InterPro" id="IPR006047">
    <property type="entry name" value="GH13_cat_dom"/>
</dbReference>
<dbReference type="InterPro" id="IPR013783">
    <property type="entry name" value="Ig-like_fold"/>
</dbReference>
<dbReference type="GO" id="GO:0016787">
    <property type="term" value="F:hydrolase activity"/>
    <property type="evidence" value="ECO:0007669"/>
    <property type="project" value="UniProtKB-KW"/>
</dbReference>
<gene>
    <name evidence="4" type="ORF">AALA52_03335</name>
</gene>
<dbReference type="Proteomes" id="UP001565283">
    <property type="component" value="Unassembled WGS sequence"/>
</dbReference>
<dbReference type="InterPro" id="IPR004185">
    <property type="entry name" value="Glyco_hydro_13_lg-like_dom"/>
</dbReference>
<organism evidence="4 5">
    <name type="scientific">Lactococcus ileimucosae</name>
    <dbReference type="NCBI Taxonomy" id="2941329"/>
    <lineage>
        <taxon>Bacteria</taxon>
        <taxon>Bacillati</taxon>
        <taxon>Bacillota</taxon>
        <taxon>Bacilli</taxon>
        <taxon>Lactobacillales</taxon>
        <taxon>Streptococcaceae</taxon>
        <taxon>Lactococcus</taxon>
    </lineage>
</organism>
<dbReference type="InterPro" id="IPR017853">
    <property type="entry name" value="GH"/>
</dbReference>
<dbReference type="PANTHER" id="PTHR10357:SF210">
    <property type="entry name" value="MALTODEXTRIN GLUCOSIDASE"/>
    <property type="match status" value="1"/>
</dbReference>
<dbReference type="SUPFAM" id="SSF51445">
    <property type="entry name" value="(Trans)glycosidases"/>
    <property type="match status" value="1"/>
</dbReference>
<proteinExistence type="predicted"/>
<dbReference type="Pfam" id="PF00128">
    <property type="entry name" value="Alpha-amylase"/>
    <property type="match status" value="1"/>
</dbReference>
<dbReference type="Gene3D" id="3.20.20.80">
    <property type="entry name" value="Glycosidases"/>
    <property type="match status" value="1"/>
</dbReference>
<protein>
    <submittedName>
        <fullName evidence="4">Glycoside hydrolase family 13 protein</fullName>
    </submittedName>
</protein>
<keyword evidence="1 4" id="KW-0378">Hydrolase</keyword>
<feature type="domain" description="Glycosyl hydrolase family 13 catalytic" evidence="3">
    <location>
        <begin position="148"/>
        <end position="515"/>
    </location>
</feature>